<dbReference type="FunFam" id="3.30.70.330:FF:000559">
    <property type="entry name" value="U11/U12 small nuclear ribonucleoprotein 65 kDa protein"/>
    <property type="match status" value="1"/>
</dbReference>
<evidence type="ECO:0000256" key="6">
    <source>
        <dbReference type="SAM" id="MobiDB-lite"/>
    </source>
</evidence>
<feature type="non-terminal residue" evidence="8">
    <location>
        <position position="1"/>
    </location>
</feature>
<dbReference type="GO" id="GO:0097157">
    <property type="term" value="F:pre-mRNA intronic binding"/>
    <property type="evidence" value="ECO:0007669"/>
    <property type="project" value="TreeGrafter"/>
</dbReference>
<dbReference type="GO" id="GO:0030626">
    <property type="term" value="F:U12 snRNA binding"/>
    <property type="evidence" value="ECO:0007669"/>
    <property type="project" value="TreeGrafter"/>
</dbReference>
<sequence>MAAAHPTSEPVVNLTPKLQVAETSGVTLLVRHLPDEIPHDIVSRLFSQYGASAVRPCSGGRLRNAAFVDFKNEAFASQAHRRLNGLRFLGKVLQVQRANKPNENKKSLQNEESGKDAQPYSNSTFSSNKDSKSGQVLAGEPIAPKLGINYSFPPHLQYAYPPPDANILANITNALISVPPLYTQMLHLMNKMNVPPPF</sequence>
<dbReference type="CDD" id="cd12238">
    <property type="entry name" value="RRM1_RBM40_like"/>
    <property type="match status" value="1"/>
</dbReference>
<gene>
    <name evidence="8" type="ORF">Bca52824_013278</name>
</gene>
<dbReference type="Proteomes" id="UP000886595">
    <property type="component" value="Unassembled WGS sequence"/>
</dbReference>
<dbReference type="Pfam" id="PF00076">
    <property type="entry name" value="RRM_1"/>
    <property type="match status" value="1"/>
</dbReference>
<evidence type="ECO:0000313" key="8">
    <source>
        <dbReference type="EMBL" id="KAG2320065.1"/>
    </source>
</evidence>
<evidence type="ECO:0000256" key="1">
    <source>
        <dbReference type="ARBA" id="ARBA00004123"/>
    </source>
</evidence>
<dbReference type="InterPro" id="IPR000504">
    <property type="entry name" value="RRM_dom"/>
</dbReference>
<accession>A0A8X8B2B8</accession>
<dbReference type="PANTHER" id="PTHR16105:SF0">
    <property type="entry name" value="RNA-BINDING REGION-CONTAINING PROTEIN 3"/>
    <property type="match status" value="1"/>
</dbReference>
<keyword evidence="2" id="KW-0677">Repeat</keyword>
<evidence type="ECO:0000313" key="9">
    <source>
        <dbReference type="Proteomes" id="UP000886595"/>
    </source>
</evidence>
<evidence type="ECO:0000256" key="4">
    <source>
        <dbReference type="ARBA" id="ARBA00023242"/>
    </source>
</evidence>
<name>A0A8X8B2B8_BRACI</name>
<feature type="compositionally biased region" description="Basic and acidic residues" evidence="6">
    <location>
        <begin position="100"/>
        <end position="115"/>
    </location>
</feature>
<feature type="region of interest" description="Disordered" evidence="6">
    <location>
        <begin position="99"/>
        <end position="135"/>
    </location>
</feature>
<dbReference type="InterPro" id="IPR012677">
    <property type="entry name" value="Nucleotide-bd_a/b_plait_sf"/>
</dbReference>
<proteinExistence type="predicted"/>
<dbReference type="PANTHER" id="PTHR16105">
    <property type="entry name" value="RNA-BINDING REGION-CONTAINING PROTEIN 3"/>
    <property type="match status" value="1"/>
</dbReference>
<evidence type="ECO:0000256" key="3">
    <source>
        <dbReference type="ARBA" id="ARBA00022884"/>
    </source>
</evidence>
<dbReference type="InterPro" id="IPR034147">
    <property type="entry name" value="RBM40_RRM1"/>
</dbReference>
<reference evidence="8 9" key="1">
    <citation type="submission" date="2020-02" db="EMBL/GenBank/DDBJ databases">
        <authorList>
            <person name="Ma Q."/>
            <person name="Huang Y."/>
            <person name="Song X."/>
            <person name="Pei D."/>
        </authorList>
    </citation>
    <scope>NUCLEOTIDE SEQUENCE [LARGE SCALE GENOMIC DNA]</scope>
    <source>
        <strain evidence="8">Sxm20200214</strain>
        <tissue evidence="8">Leaf</tissue>
    </source>
</reference>
<protein>
    <recommendedName>
        <fullName evidence="7">RRM domain-containing protein</fullName>
    </recommendedName>
</protein>
<dbReference type="GO" id="GO:0005689">
    <property type="term" value="C:U12-type spliceosomal complex"/>
    <property type="evidence" value="ECO:0007669"/>
    <property type="project" value="TreeGrafter"/>
</dbReference>
<dbReference type="OrthoDB" id="277802at2759"/>
<dbReference type="Gene3D" id="3.30.70.330">
    <property type="match status" value="1"/>
</dbReference>
<dbReference type="InterPro" id="IPR045164">
    <property type="entry name" value="RBM41/RNPC3"/>
</dbReference>
<comment type="caution">
    <text evidence="8">The sequence shown here is derived from an EMBL/GenBank/DDBJ whole genome shotgun (WGS) entry which is preliminary data.</text>
</comment>
<feature type="compositionally biased region" description="Polar residues" evidence="6">
    <location>
        <begin position="119"/>
        <end position="128"/>
    </location>
</feature>
<dbReference type="SUPFAM" id="SSF54928">
    <property type="entry name" value="RNA-binding domain, RBD"/>
    <property type="match status" value="1"/>
</dbReference>
<dbReference type="PROSITE" id="PS50102">
    <property type="entry name" value="RRM"/>
    <property type="match status" value="1"/>
</dbReference>
<evidence type="ECO:0000259" key="7">
    <source>
        <dbReference type="PROSITE" id="PS50102"/>
    </source>
</evidence>
<organism evidence="8 9">
    <name type="scientific">Brassica carinata</name>
    <name type="common">Ethiopian mustard</name>
    <name type="synonym">Abyssinian cabbage</name>
    <dbReference type="NCBI Taxonomy" id="52824"/>
    <lineage>
        <taxon>Eukaryota</taxon>
        <taxon>Viridiplantae</taxon>
        <taxon>Streptophyta</taxon>
        <taxon>Embryophyta</taxon>
        <taxon>Tracheophyta</taxon>
        <taxon>Spermatophyta</taxon>
        <taxon>Magnoliopsida</taxon>
        <taxon>eudicotyledons</taxon>
        <taxon>Gunneridae</taxon>
        <taxon>Pentapetalae</taxon>
        <taxon>rosids</taxon>
        <taxon>malvids</taxon>
        <taxon>Brassicales</taxon>
        <taxon>Brassicaceae</taxon>
        <taxon>Brassiceae</taxon>
        <taxon>Brassica</taxon>
    </lineage>
</organism>
<keyword evidence="4" id="KW-0539">Nucleus</keyword>
<keyword evidence="9" id="KW-1185">Reference proteome</keyword>
<dbReference type="GO" id="GO:0000398">
    <property type="term" value="P:mRNA splicing, via spliceosome"/>
    <property type="evidence" value="ECO:0007669"/>
    <property type="project" value="TreeGrafter"/>
</dbReference>
<dbReference type="EMBL" id="JAAMPC010000003">
    <property type="protein sequence ID" value="KAG2320065.1"/>
    <property type="molecule type" value="Genomic_DNA"/>
</dbReference>
<keyword evidence="3 5" id="KW-0694">RNA-binding</keyword>
<evidence type="ECO:0000256" key="2">
    <source>
        <dbReference type="ARBA" id="ARBA00022737"/>
    </source>
</evidence>
<evidence type="ECO:0000256" key="5">
    <source>
        <dbReference type="PROSITE-ProRule" id="PRU00176"/>
    </source>
</evidence>
<dbReference type="SMART" id="SM00360">
    <property type="entry name" value="RRM"/>
    <property type="match status" value="1"/>
</dbReference>
<feature type="domain" description="RRM" evidence="7">
    <location>
        <begin position="26"/>
        <end position="100"/>
    </location>
</feature>
<dbReference type="AlphaFoldDB" id="A0A8X8B2B8"/>
<dbReference type="InterPro" id="IPR035979">
    <property type="entry name" value="RBD_domain_sf"/>
</dbReference>
<comment type="subcellular location">
    <subcellularLocation>
        <location evidence="1">Nucleus</location>
    </subcellularLocation>
</comment>